<evidence type="ECO:0008006" key="6">
    <source>
        <dbReference type="Google" id="ProtNLM"/>
    </source>
</evidence>
<name>A0AAV9ZXQ9_9AGAR</name>
<dbReference type="Gene3D" id="3.40.50.720">
    <property type="entry name" value="NAD(P)-binding Rossmann-like Domain"/>
    <property type="match status" value="1"/>
</dbReference>
<feature type="region of interest" description="Disordered" evidence="1">
    <location>
        <begin position="364"/>
        <end position="385"/>
    </location>
</feature>
<dbReference type="Pfam" id="PF03807">
    <property type="entry name" value="F420_oxidored"/>
    <property type="match status" value="1"/>
</dbReference>
<dbReference type="SUPFAM" id="SSF51735">
    <property type="entry name" value="NAD(P)-binding Rossmann-fold domains"/>
    <property type="match status" value="1"/>
</dbReference>
<dbReference type="InterPro" id="IPR015814">
    <property type="entry name" value="Pgluconate_DH_NAD-bd_C"/>
</dbReference>
<dbReference type="Proteomes" id="UP001362999">
    <property type="component" value="Unassembled WGS sequence"/>
</dbReference>
<evidence type="ECO:0000256" key="1">
    <source>
        <dbReference type="SAM" id="MobiDB-lite"/>
    </source>
</evidence>
<evidence type="ECO:0000259" key="2">
    <source>
        <dbReference type="Pfam" id="PF03807"/>
    </source>
</evidence>
<dbReference type="InterPro" id="IPR028939">
    <property type="entry name" value="P5C_Rdtase_cat_N"/>
</dbReference>
<dbReference type="EMBL" id="JAWWNJ010000100">
    <property type="protein sequence ID" value="KAK6995989.1"/>
    <property type="molecule type" value="Genomic_DNA"/>
</dbReference>
<evidence type="ECO:0000259" key="3">
    <source>
        <dbReference type="Pfam" id="PF09130"/>
    </source>
</evidence>
<feature type="domain" description="Phosphogluconate dehydrogenase NAD-binding putative C-terminal" evidence="3">
    <location>
        <begin position="227"/>
        <end position="292"/>
    </location>
</feature>
<proteinExistence type="predicted"/>
<feature type="compositionally biased region" description="Basic and acidic residues" evidence="1">
    <location>
        <begin position="364"/>
        <end position="373"/>
    </location>
</feature>
<reference evidence="4 5" key="1">
    <citation type="journal article" date="2024" name="J Genomics">
        <title>Draft genome sequencing and assembly of Favolaschia claudopus CIRM-BRFM 2984 isolated from oak limbs.</title>
        <authorList>
            <person name="Navarro D."/>
            <person name="Drula E."/>
            <person name="Chaduli D."/>
            <person name="Cazenave R."/>
            <person name="Ahrendt S."/>
            <person name="Wang J."/>
            <person name="Lipzen A."/>
            <person name="Daum C."/>
            <person name="Barry K."/>
            <person name="Grigoriev I.V."/>
            <person name="Favel A."/>
            <person name="Rosso M.N."/>
            <person name="Martin F."/>
        </authorList>
    </citation>
    <scope>NUCLEOTIDE SEQUENCE [LARGE SCALE GENOMIC DNA]</scope>
    <source>
        <strain evidence="4 5">CIRM-BRFM 2984</strain>
    </source>
</reference>
<accession>A0AAV9ZXQ9</accession>
<evidence type="ECO:0000313" key="5">
    <source>
        <dbReference type="Proteomes" id="UP001362999"/>
    </source>
</evidence>
<evidence type="ECO:0000313" key="4">
    <source>
        <dbReference type="EMBL" id="KAK6995989.1"/>
    </source>
</evidence>
<dbReference type="Pfam" id="PF09130">
    <property type="entry name" value="DUF1932"/>
    <property type="match status" value="1"/>
</dbReference>
<dbReference type="SUPFAM" id="SSF48179">
    <property type="entry name" value="6-phosphogluconate dehydrogenase C-terminal domain-like"/>
    <property type="match status" value="1"/>
</dbReference>
<dbReference type="AlphaFoldDB" id="A0AAV9ZXQ9"/>
<organism evidence="4 5">
    <name type="scientific">Favolaschia claudopus</name>
    <dbReference type="NCBI Taxonomy" id="2862362"/>
    <lineage>
        <taxon>Eukaryota</taxon>
        <taxon>Fungi</taxon>
        <taxon>Dikarya</taxon>
        <taxon>Basidiomycota</taxon>
        <taxon>Agaricomycotina</taxon>
        <taxon>Agaricomycetes</taxon>
        <taxon>Agaricomycetidae</taxon>
        <taxon>Agaricales</taxon>
        <taxon>Marasmiineae</taxon>
        <taxon>Mycenaceae</taxon>
        <taxon>Favolaschia</taxon>
    </lineage>
</organism>
<sequence>MGSISAPSLAVLAPGTMGAAIAARLSVSGAGTILTNLEGRSESTICRAHSSNMQHASYEDIVQRASYIFSIVPPSEALNLAETIVSTHKVSGRQRPLVFIDCNAVNPESMKRMQTLFDGTGITLLDGVIMGTLPTDSFNPGIYVSADPKDTAALDDFTQMANGLGLNVISLKGEGAGIGDASAVKMVHSVGISVRPQSPGARFLTRQQGIVKGTVGLFMIMILAANAASPSTAKGLAHALNLSHPTLADILIRLVPICIPKAYRFVFEMGEMSSFTGGDGAEVFDTLSKTYGRVATDDRGDVADTLLRFVEQAKEISVVFAESIKVRRPYEALRSDVEEWKRCTAPVHNGIVYLVQARRDVAGRPDESSRVQKEQCTSYNAQKAQRGGASRQIHLLDPKLATNTPVPFFFDAY</sequence>
<protein>
    <recommendedName>
        <fullName evidence="6">6-phosphogluconate dehydrogenase C-terminal domain-like protein</fullName>
    </recommendedName>
</protein>
<feature type="domain" description="Pyrroline-5-carboxylate reductase catalytic N-terminal" evidence="2">
    <location>
        <begin position="9"/>
        <end position="85"/>
    </location>
</feature>
<comment type="caution">
    <text evidence="4">The sequence shown here is derived from an EMBL/GenBank/DDBJ whole genome shotgun (WGS) entry which is preliminary data.</text>
</comment>
<dbReference type="InterPro" id="IPR036291">
    <property type="entry name" value="NAD(P)-bd_dom_sf"/>
</dbReference>
<dbReference type="InterPro" id="IPR008927">
    <property type="entry name" value="6-PGluconate_DH-like_C_sf"/>
</dbReference>
<gene>
    <name evidence="4" type="ORF">R3P38DRAFT_3222972</name>
</gene>
<keyword evidence="5" id="KW-1185">Reference proteome</keyword>
<feature type="compositionally biased region" description="Polar residues" evidence="1">
    <location>
        <begin position="374"/>
        <end position="383"/>
    </location>
</feature>